<dbReference type="GO" id="GO:0006351">
    <property type="term" value="P:DNA-templated transcription"/>
    <property type="evidence" value="ECO:0007669"/>
    <property type="project" value="InterPro"/>
</dbReference>
<comment type="caution">
    <text evidence="4">The sequence shown here is derived from an EMBL/GenBank/DDBJ whole genome shotgun (WGS) entry which is preliminary data.</text>
</comment>
<dbReference type="InterPro" id="IPR050613">
    <property type="entry name" value="Sec_Metabolite_Reg"/>
</dbReference>
<gene>
    <name evidence="4" type="ORF">VPNG_04252</name>
</gene>
<dbReference type="Proteomes" id="UP000285146">
    <property type="component" value="Unassembled WGS sequence"/>
</dbReference>
<comment type="subcellular location">
    <subcellularLocation>
        <location evidence="1">Nucleus</location>
    </subcellularLocation>
</comment>
<name>A0A423XDQ1_9PEZI</name>
<dbReference type="GO" id="GO:0008270">
    <property type="term" value="F:zinc ion binding"/>
    <property type="evidence" value="ECO:0007669"/>
    <property type="project" value="InterPro"/>
</dbReference>
<dbReference type="EMBL" id="LKEB01000015">
    <property type="protein sequence ID" value="ROW14233.1"/>
    <property type="molecule type" value="Genomic_DNA"/>
</dbReference>
<dbReference type="PANTHER" id="PTHR31001">
    <property type="entry name" value="UNCHARACTERIZED TRANSCRIPTIONAL REGULATORY PROTEIN"/>
    <property type="match status" value="1"/>
</dbReference>
<evidence type="ECO:0000256" key="2">
    <source>
        <dbReference type="ARBA" id="ARBA00023242"/>
    </source>
</evidence>
<dbReference type="CDD" id="cd12148">
    <property type="entry name" value="fungal_TF_MHR"/>
    <property type="match status" value="1"/>
</dbReference>
<dbReference type="PANTHER" id="PTHR31001:SF90">
    <property type="entry name" value="CENTROMERE DNA-BINDING PROTEIN COMPLEX CBF3 SUBUNIT B"/>
    <property type="match status" value="1"/>
</dbReference>
<evidence type="ECO:0000313" key="4">
    <source>
        <dbReference type="EMBL" id="ROW14233.1"/>
    </source>
</evidence>
<organism evidence="4 5">
    <name type="scientific">Cytospora leucostoma</name>
    <dbReference type="NCBI Taxonomy" id="1230097"/>
    <lineage>
        <taxon>Eukaryota</taxon>
        <taxon>Fungi</taxon>
        <taxon>Dikarya</taxon>
        <taxon>Ascomycota</taxon>
        <taxon>Pezizomycotina</taxon>
        <taxon>Sordariomycetes</taxon>
        <taxon>Sordariomycetidae</taxon>
        <taxon>Diaporthales</taxon>
        <taxon>Cytosporaceae</taxon>
        <taxon>Cytospora</taxon>
    </lineage>
</organism>
<proteinExistence type="predicted"/>
<reference evidence="4 5" key="1">
    <citation type="submission" date="2015-09" db="EMBL/GenBank/DDBJ databases">
        <title>Host preference determinants of Valsa canker pathogens revealed by comparative genomics.</title>
        <authorList>
            <person name="Yin Z."/>
            <person name="Huang L."/>
        </authorList>
    </citation>
    <scope>NUCLEOTIDE SEQUENCE [LARGE SCALE GENOMIC DNA]</scope>
    <source>
        <strain evidence="4 5">SXYLt</strain>
    </source>
</reference>
<dbReference type="AlphaFoldDB" id="A0A423XDQ1"/>
<evidence type="ECO:0000313" key="5">
    <source>
        <dbReference type="Proteomes" id="UP000285146"/>
    </source>
</evidence>
<dbReference type="STRING" id="1230097.A0A423XDQ1"/>
<feature type="domain" description="Xylanolytic transcriptional activator regulatory" evidence="3">
    <location>
        <begin position="39"/>
        <end position="186"/>
    </location>
</feature>
<dbReference type="InParanoid" id="A0A423XDQ1"/>
<protein>
    <recommendedName>
        <fullName evidence="3">Xylanolytic transcriptional activator regulatory domain-containing protein</fullName>
    </recommendedName>
</protein>
<keyword evidence="2" id="KW-0539">Nucleus</keyword>
<evidence type="ECO:0000256" key="1">
    <source>
        <dbReference type="ARBA" id="ARBA00004123"/>
    </source>
</evidence>
<evidence type="ECO:0000259" key="3">
    <source>
        <dbReference type="Pfam" id="PF04082"/>
    </source>
</evidence>
<accession>A0A423XDQ1</accession>
<dbReference type="GO" id="GO:0003677">
    <property type="term" value="F:DNA binding"/>
    <property type="evidence" value="ECO:0007669"/>
    <property type="project" value="InterPro"/>
</dbReference>
<keyword evidence="5" id="KW-1185">Reference proteome</keyword>
<dbReference type="Pfam" id="PF04082">
    <property type="entry name" value="Fungal_trans"/>
    <property type="match status" value="1"/>
</dbReference>
<dbReference type="OrthoDB" id="3862662at2759"/>
<dbReference type="InterPro" id="IPR007219">
    <property type="entry name" value="XnlR_reg_dom"/>
</dbReference>
<dbReference type="GO" id="GO:0005634">
    <property type="term" value="C:nucleus"/>
    <property type="evidence" value="ECO:0007669"/>
    <property type="project" value="UniProtKB-SubCell"/>
</dbReference>
<sequence>MYPALFASLGTTEDIHHFVFRSVTEIVGDRLTSESIVRYYFGTINAWFTIVERAGFEPRFEQMWSEPSAETGLLLLSMFLIVRAPEEDTGASMQNSLYHFAKTLCTLVAIKAPLSISLLQANLLVCLYELYHFMPQQAYMTLGSCVTIVRAFGWLDENFWSHERWIVRPRELKISSILWWSMMFLESGLQTEELGYPRNLPGLAFAIPFPETFDPFLQLSQGDQYGGSVQSVFRFADDGDDKIDTTVWPEAKSTSFLTEVLQQRTGHSGTQGLSREDLTTAMMDHARDVVSMPWKDGFRFASLSLTYTAILKLNYPSLAVGIGLQVPRDGSDTSALRSAVPVIESICHSARLMTSSDSLSSMGPLVPPMAHSIFLAAMVLIGLGSTFMLDPDWPHKVQLLRSCLELFAKRWKIAERHVQALNAAFQAQLSQLHSR</sequence>